<dbReference type="OrthoDB" id="9797817at2"/>
<keyword evidence="9" id="KW-1185">Reference proteome</keyword>
<evidence type="ECO:0000259" key="7">
    <source>
        <dbReference type="Pfam" id="PF01029"/>
    </source>
</evidence>
<comment type="function">
    <text evidence="6">Involved in transcription antitermination. Required for transcription of ribosomal RNA (rRNA) genes. Binds specifically to the boxA antiterminator sequence of the ribosomal RNA (rrn) operons.</text>
</comment>
<organism evidence="8 9">
    <name type="scientific">Thermodesulforhabdus norvegica</name>
    <dbReference type="NCBI Taxonomy" id="39841"/>
    <lineage>
        <taxon>Bacteria</taxon>
        <taxon>Pseudomonadati</taxon>
        <taxon>Thermodesulfobacteriota</taxon>
        <taxon>Syntrophobacteria</taxon>
        <taxon>Syntrophobacterales</taxon>
        <taxon>Thermodesulforhabdaceae</taxon>
        <taxon>Thermodesulforhabdus</taxon>
    </lineage>
</organism>
<dbReference type="SUPFAM" id="SSF48013">
    <property type="entry name" value="NusB-like"/>
    <property type="match status" value="1"/>
</dbReference>
<evidence type="ECO:0000256" key="6">
    <source>
        <dbReference type="HAMAP-Rule" id="MF_00073"/>
    </source>
</evidence>
<gene>
    <name evidence="6" type="primary">nusB</name>
    <name evidence="8" type="ORF">SAMN05660836_02055</name>
</gene>
<comment type="similarity">
    <text evidence="1 6">Belongs to the NusB family.</text>
</comment>
<keyword evidence="5 6" id="KW-0804">Transcription</keyword>
<feature type="domain" description="NusB/RsmB/TIM44" evidence="7">
    <location>
        <begin position="14"/>
        <end position="145"/>
    </location>
</feature>
<dbReference type="RefSeq" id="WP_093395552.1">
    <property type="nucleotide sequence ID" value="NZ_FOUU01000007.1"/>
</dbReference>
<reference evidence="8 9" key="1">
    <citation type="submission" date="2016-10" db="EMBL/GenBank/DDBJ databases">
        <authorList>
            <person name="de Groot N.N."/>
        </authorList>
    </citation>
    <scope>NUCLEOTIDE SEQUENCE [LARGE SCALE GENOMIC DNA]</scope>
    <source>
        <strain evidence="8 9">DSM 9990</strain>
    </source>
</reference>
<evidence type="ECO:0000313" key="8">
    <source>
        <dbReference type="EMBL" id="SFM94240.1"/>
    </source>
</evidence>
<name>A0A1I4UZQ1_9BACT</name>
<dbReference type="GO" id="GO:0005829">
    <property type="term" value="C:cytosol"/>
    <property type="evidence" value="ECO:0007669"/>
    <property type="project" value="TreeGrafter"/>
</dbReference>
<evidence type="ECO:0000256" key="4">
    <source>
        <dbReference type="ARBA" id="ARBA00023015"/>
    </source>
</evidence>
<dbReference type="InterPro" id="IPR011605">
    <property type="entry name" value="NusB_fam"/>
</dbReference>
<evidence type="ECO:0000256" key="3">
    <source>
        <dbReference type="ARBA" id="ARBA00022884"/>
    </source>
</evidence>
<dbReference type="HAMAP" id="MF_00073">
    <property type="entry name" value="NusB"/>
    <property type="match status" value="1"/>
</dbReference>
<dbReference type="EMBL" id="FOUU01000007">
    <property type="protein sequence ID" value="SFM94240.1"/>
    <property type="molecule type" value="Genomic_DNA"/>
</dbReference>
<proteinExistence type="inferred from homology"/>
<dbReference type="GO" id="GO:0006353">
    <property type="term" value="P:DNA-templated transcription termination"/>
    <property type="evidence" value="ECO:0007669"/>
    <property type="project" value="UniProtKB-UniRule"/>
</dbReference>
<keyword evidence="2 6" id="KW-0889">Transcription antitermination</keyword>
<dbReference type="AlphaFoldDB" id="A0A1I4UZQ1"/>
<keyword evidence="3 6" id="KW-0694">RNA-binding</keyword>
<evidence type="ECO:0000313" key="9">
    <source>
        <dbReference type="Proteomes" id="UP000199611"/>
    </source>
</evidence>
<dbReference type="InterPro" id="IPR035926">
    <property type="entry name" value="NusB-like_sf"/>
</dbReference>
<dbReference type="Gene3D" id="1.10.940.10">
    <property type="entry name" value="NusB-like"/>
    <property type="match status" value="1"/>
</dbReference>
<dbReference type="InterPro" id="IPR006027">
    <property type="entry name" value="NusB_RsmB_TIM44"/>
</dbReference>
<dbReference type="PANTHER" id="PTHR11078:SF3">
    <property type="entry name" value="ANTITERMINATION NUSB DOMAIN-CONTAINING PROTEIN"/>
    <property type="match status" value="1"/>
</dbReference>
<dbReference type="NCBIfam" id="TIGR01951">
    <property type="entry name" value="nusB"/>
    <property type="match status" value="1"/>
</dbReference>
<protein>
    <recommendedName>
        <fullName evidence="6">Transcription antitermination protein NusB</fullName>
    </recommendedName>
    <alternativeName>
        <fullName evidence="6">Antitermination factor NusB</fullName>
    </alternativeName>
</protein>
<dbReference type="PANTHER" id="PTHR11078">
    <property type="entry name" value="N UTILIZATION SUBSTANCE PROTEIN B-RELATED"/>
    <property type="match status" value="1"/>
</dbReference>
<accession>A0A1I4UZQ1</accession>
<dbReference type="GO" id="GO:0003723">
    <property type="term" value="F:RNA binding"/>
    <property type="evidence" value="ECO:0007669"/>
    <property type="project" value="UniProtKB-UniRule"/>
</dbReference>
<evidence type="ECO:0000256" key="1">
    <source>
        <dbReference type="ARBA" id="ARBA00005952"/>
    </source>
</evidence>
<dbReference type="STRING" id="39841.SAMN05660836_02055"/>
<evidence type="ECO:0000256" key="5">
    <source>
        <dbReference type="ARBA" id="ARBA00023163"/>
    </source>
</evidence>
<keyword evidence="4 6" id="KW-0805">Transcription regulation</keyword>
<dbReference type="Proteomes" id="UP000199611">
    <property type="component" value="Unassembled WGS sequence"/>
</dbReference>
<dbReference type="CDD" id="cd00619">
    <property type="entry name" value="Terminator_NusB"/>
    <property type="match status" value="1"/>
</dbReference>
<evidence type="ECO:0000256" key="2">
    <source>
        <dbReference type="ARBA" id="ARBA00022814"/>
    </source>
</evidence>
<sequence length="151" mass="16946">MEKKKIIFKGRRGARAAALQVLYQLDLLSGSGAVKNGNIDAVLDLYRSSFKNKGLDFAFMETLVRTTWQHRNEIDEKIDKAAEHWKIERMSPVDRNILRIAVCEMLLIGGIPPVVSINEAVELGKVFGDSDSGAFINGVLDRIHKEYCSRP</sequence>
<dbReference type="Pfam" id="PF01029">
    <property type="entry name" value="NusB"/>
    <property type="match status" value="1"/>
</dbReference>
<dbReference type="GO" id="GO:0031564">
    <property type="term" value="P:transcription antitermination"/>
    <property type="evidence" value="ECO:0007669"/>
    <property type="project" value="UniProtKB-KW"/>
</dbReference>